<dbReference type="RefSeq" id="WP_249480825.1">
    <property type="nucleotide sequence ID" value="NZ_CP097218.1"/>
</dbReference>
<dbReference type="Pfam" id="PF02852">
    <property type="entry name" value="Pyr_redox_dim"/>
    <property type="match status" value="1"/>
</dbReference>
<feature type="domain" description="Pyridine nucleotide-disulphide oxidoreductase dimerisation" evidence="10">
    <location>
        <begin position="363"/>
        <end position="472"/>
    </location>
</feature>
<evidence type="ECO:0000259" key="11">
    <source>
        <dbReference type="Pfam" id="PF07992"/>
    </source>
</evidence>
<keyword evidence="13" id="KW-1185">Reference proteome</keyword>
<dbReference type="Gene3D" id="3.30.390.30">
    <property type="match status" value="1"/>
</dbReference>
<dbReference type="PROSITE" id="PS00076">
    <property type="entry name" value="PYRIDINE_REDOX_1"/>
    <property type="match status" value="1"/>
</dbReference>
<dbReference type="InterPro" id="IPR001100">
    <property type="entry name" value="Pyr_nuc-diS_OxRdtase"/>
</dbReference>
<protein>
    <submittedName>
        <fullName evidence="12">Mycothione reductase</fullName>
        <ecNumber evidence="12">1.8.1.15</ecNumber>
    </submittedName>
</protein>
<dbReference type="InterPro" id="IPR016156">
    <property type="entry name" value="FAD/NAD-linked_Rdtase_dimer_sf"/>
</dbReference>
<name>A0ABY4NCV2_9MICO</name>
<organism evidence="12 13">
    <name type="scientific">Brachybacterium kimchii</name>
    <dbReference type="NCBI Taxonomy" id="2942909"/>
    <lineage>
        <taxon>Bacteria</taxon>
        <taxon>Bacillati</taxon>
        <taxon>Actinomycetota</taxon>
        <taxon>Actinomycetes</taxon>
        <taxon>Micrococcales</taxon>
        <taxon>Dermabacteraceae</taxon>
        <taxon>Brachybacterium</taxon>
    </lineage>
</organism>
<dbReference type="EC" id="1.8.1.15" evidence="12"/>
<keyword evidence="4 9" id="KW-0274">FAD</keyword>
<keyword evidence="3 9" id="KW-0285">Flavoprotein</keyword>
<dbReference type="EMBL" id="CP097218">
    <property type="protein sequence ID" value="UQN31403.1"/>
    <property type="molecule type" value="Genomic_DNA"/>
</dbReference>
<dbReference type="InterPro" id="IPR036188">
    <property type="entry name" value="FAD/NAD-bd_sf"/>
</dbReference>
<dbReference type="GO" id="GO:0050627">
    <property type="term" value="F:mycothione reductase [NAD(P)H] activity"/>
    <property type="evidence" value="ECO:0007669"/>
    <property type="project" value="UniProtKB-EC"/>
</dbReference>
<reference evidence="12" key="1">
    <citation type="submission" date="2022-05" db="EMBL/GenBank/DDBJ databases">
        <title>Genomic analysis of Brachybacterium sp. CBA3104.</title>
        <authorList>
            <person name="Roh S.W."/>
            <person name="Kim Y.B."/>
            <person name="Kim Y."/>
        </authorList>
    </citation>
    <scope>NUCLEOTIDE SEQUENCE</scope>
    <source>
        <strain evidence="12">CBA3104</strain>
    </source>
</reference>
<evidence type="ECO:0000256" key="1">
    <source>
        <dbReference type="ARBA" id="ARBA00001974"/>
    </source>
</evidence>
<dbReference type="PRINTS" id="PR00411">
    <property type="entry name" value="PNDRDTASEI"/>
</dbReference>
<evidence type="ECO:0000256" key="7">
    <source>
        <dbReference type="ARBA" id="ARBA00023157"/>
    </source>
</evidence>
<dbReference type="SUPFAM" id="SSF55424">
    <property type="entry name" value="FAD/NAD-linked reductases, dimerisation (C-terminal) domain"/>
    <property type="match status" value="1"/>
</dbReference>
<dbReference type="InterPro" id="IPR023753">
    <property type="entry name" value="FAD/NAD-binding_dom"/>
</dbReference>
<evidence type="ECO:0000256" key="6">
    <source>
        <dbReference type="ARBA" id="ARBA00023002"/>
    </source>
</evidence>
<keyword evidence="6 9" id="KW-0560">Oxidoreductase</keyword>
<dbReference type="NCBIfam" id="NF005884">
    <property type="entry name" value="PRK07846.1"/>
    <property type="match status" value="1"/>
</dbReference>
<comment type="similarity">
    <text evidence="2 9">Belongs to the class-I pyridine nucleotide-disulfide oxidoreductase family.</text>
</comment>
<proteinExistence type="inferred from homology"/>
<gene>
    <name evidence="12" type="ORF">M4486_09030</name>
</gene>
<evidence type="ECO:0000313" key="13">
    <source>
        <dbReference type="Proteomes" id="UP001055868"/>
    </source>
</evidence>
<dbReference type="SUPFAM" id="SSF51905">
    <property type="entry name" value="FAD/NAD(P)-binding domain"/>
    <property type="match status" value="1"/>
</dbReference>
<dbReference type="PRINTS" id="PR00368">
    <property type="entry name" value="FADPNR"/>
</dbReference>
<evidence type="ECO:0000256" key="4">
    <source>
        <dbReference type="ARBA" id="ARBA00022827"/>
    </source>
</evidence>
<dbReference type="Gene3D" id="3.50.50.60">
    <property type="entry name" value="FAD/NAD(P)-binding domain"/>
    <property type="match status" value="2"/>
</dbReference>
<dbReference type="InterPro" id="IPR004099">
    <property type="entry name" value="Pyr_nucl-diS_OxRdtase_dimer"/>
</dbReference>
<sequence length="478" mass="50900">MTHYDIALIGSGSGNSFPGPEFAGRSIAYIDKGVGPDQVFGGTCLNVGCIPTKMFVHTADLAATPAESGRFGVSETLDGVDWPAIRDRIFGRIDPIVEGGEAYRRDHEDNANLTLLRGTARFTGPKALHVDLRDGGSEEITADTIVLGAGSRPTIPPIDGLADARPQTSDTIMRIDALPASLVILGSGVIALEMAHIFSGLGVRVSLVARSGRLLRAADDDVSARITELAREQWDVHTDVTTTAVRREGDGSVVLQGTATGAGGEEDVEIRADEILVAVGRRPNSDLLDVTAGGIATADDGCVRVDPYQRALGEDGKVLEGVWAFGDLSDPVQLKHVANHQLRVVRHNVLHPQDLERSDTMPVPAGVFTHPQIAMVGLTEREARAQGIDVRVAVQDYSSIAYGWALEDTTGFAKILAEAGTGRILGAHIIGPESTILIQLIIQAMSTGQTVSELARTQYWIHPAMPELIENALLQLTD</sequence>
<evidence type="ECO:0000256" key="3">
    <source>
        <dbReference type="ARBA" id="ARBA00022630"/>
    </source>
</evidence>
<evidence type="ECO:0000256" key="5">
    <source>
        <dbReference type="ARBA" id="ARBA00022857"/>
    </source>
</evidence>
<dbReference type="PANTHER" id="PTHR43014:SF5">
    <property type="entry name" value="GLUTATHIONE REDUCTASE (NADPH)"/>
    <property type="match status" value="1"/>
</dbReference>
<dbReference type="PANTHER" id="PTHR43014">
    <property type="entry name" value="MERCURIC REDUCTASE"/>
    <property type="match status" value="1"/>
</dbReference>
<accession>A0ABY4NCV2</accession>
<evidence type="ECO:0000259" key="10">
    <source>
        <dbReference type="Pfam" id="PF02852"/>
    </source>
</evidence>
<dbReference type="PIRSF" id="PIRSF000350">
    <property type="entry name" value="Mercury_reductase_MerA"/>
    <property type="match status" value="1"/>
</dbReference>
<comment type="cofactor">
    <cofactor evidence="1">
        <name>FAD</name>
        <dbReference type="ChEBI" id="CHEBI:57692"/>
    </cofactor>
</comment>
<dbReference type="Pfam" id="PF07992">
    <property type="entry name" value="Pyr_redox_2"/>
    <property type="match status" value="1"/>
</dbReference>
<keyword evidence="8 9" id="KW-0676">Redox-active center</keyword>
<feature type="domain" description="FAD/NAD(P)-binding" evidence="11">
    <location>
        <begin position="24"/>
        <end position="339"/>
    </location>
</feature>
<evidence type="ECO:0000256" key="8">
    <source>
        <dbReference type="ARBA" id="ARBA00023284"/>
    </source>
</evidence>
<dbReference type="InterPro" id="IPR012999">
    <property type="entry name" value="Pyr_OxRdtase_I_AS"/>
</dbReference>
<dbReference type="Proteomes" id="UP001055868">
    <property type="component" value="Chromosome"/>
</dbReference>
<keyword evidence="7" id="KW-1015">Disulfide bond</keyword>
<evidence type="ECO:0000313" key="12">
    <source>
        <dbReference type="EMBL" id="UQN31403.1"/>
    </source>
</evidence>
<evidence type="ECO:0000256" key="2">
    <source>
        <dbReference type="ARBA" id="ARBA00007532"/>
    </source>
</evidence>
<evidence type="ECO:0000256" key="9">
    <source>
        <dbReference type="RuleBase" id="RU003691"/>
    </source>
</evidence>
<keyword evidence="5" id="KW-0521">NADP</keyword>